<dbReference type="Proteomes" id="UP000499080">
    <property type="component" value="Unassembled WGS sequence"/>
</dbReference>
<name>A0A4Y2S8S4_ARAVE</name>
<reference evidence="1 2" key="1">
    <citation type="journal article" date="2019" name="Sci. Rep.">
        <title>Orb-weaving spider Araneus ventricosus genome elucidates the spidroin gene catalogue.</title>
        <authorList>
            <person name="Kono N."/>
            <person name="Nakamura H."/>
            <person name="Ohtoshi R."/>
            <person name="Moran D.A.P."/>
            <person name="Shinohara A."/>
            <person name="Yoshida Y."/>
            <person name="Fujiwara M."/>
            <person name="Mori M."/>
            <person name="Tomita M."/>
            <person name="Arakawa K."/>
        </authorList>
    </citation>
    <scope>NUCLEOTIDE SEQUENCE [LARGE SCALE GENOMIC DNA]</scope>
</reference>
<accession>A0A4Y2S8S4</accession>
<dbReference type="OrthoDB" id="6753017at2759"/>
<evidence type="ECO:0000313" key="1">
    <source>
        <dbReference type="EMBL" id="GBN83679.1"/>
    </source>
</evidence>
<dbReference type="EMBL" id="BGPR01020051">
    <property type="protein sequence ID" value="GBN83679.1"/>
    <property type="molecule type" value="Genomic_DNA"/>
</dbReference>
<protein>
    <submittedName>
        <fullName evidence="1">Uncharacterized protein</fullName>
    </submittedName>
</protein>
<proteinExistence type="predicted"/>
<comment type="caution">
    <text evidence="1">The sequence shown here is derived from an EMBL/GenBank/DDBJ whole genome shotgun (WGS) entry which is preliminary data.</text>
</comment>
<evidence type="ECO:0000313" key="2">
    <source>
        <dbReference type="Proteomes" id="UP000499080"/>
    </source>
</evidence>
<gene>
    <name evidence="1" type="ORF">AVEN_23972_1</name>
</gene>
<sequence>MATNKKSIDDLKGNIPIKKLLDNDGKAAENGIFQELPSCGCSILNRCAHLYVQQTEELKEKLDSTEYKKFSEGYFTIRRKDRVWSRVAPDMIIEQCLMRSVKIAGGVTQGRGIADSTLSR</sequence>
<organism evidence="1 2">
    <name type="scientific">Araneus ventricosus</name>
    <name type="common">Orbweaver spider</name>
    <name type="synonym">Epeira ventricosa</name>
    <dbReference type="NCBI Taxonomy" id="182803"/>
    <lineage>
        <taxon>Eukaryota</taxon>
        <taxon>Metazoa</taxon>
        <taxon>Ecdysozoa</taxon>
        <taxon>Arthropoda</taxon>
        <taxon>Chelicerata</taxon>
        <taxon>Arachnida</taxon>
        <taxon>Araneae</taxon>
        <taxon>Araneomorphae</taxon>
        <taxon>Entelegynae</taxon>
        <taxon>Araneoidea</taxon>
        <taxon>Araneidae</taxon>
        <taxon>Araneus</taxon>
    </lineage>
</organism>
<keyword evidence="2" id="KW-1185">Reference proteome</keyword>
<dbReference type="AlphaFoldDB" id="A0A4Y2S8S4"/>